<sequence length="102" mass="10824">MCATIDLATMDVIDLVSDSSCSDEERSDGSGQRSEAAGDRQCSDRDVLSVKARPIFNDPSRNVIDLTVGSGDGGVDERGAAAETDVKLKAVASSLKRVRRYS</sequence>
<keyword evidence="3" id="KW-1185">Reference proteome</keyword>
<evidence type="ECO:0000256" key="1">
    <source>
        <dbReference type="SAM" id="MobiDB-lite"/>
    </source>
</evidence>
<dbReference type="AlphaFoldDB" id="A0A9W6X3E8"/>
<evidence type="ECO:0000313" key="3">
    <source>
        <dbReference type="Proteomes" id="UP001165083"/>
    </source>
</evidence>
<dbReference type="Proteomes" id="UP001165083">
    <property type="component" value="Unassembled WGS sequence"/>
</dbReference>
<dbReference type="EMBL" id="BSXW01000784">
    <property type="protein sequence ID" value="GMF29538.1"/>
    <property type="molecule type" value="Genomic_DNA"/>
</dbReference>
<name>A0A9W6X3E8_9STRA</name>
<accession>A0A9W6X3E8</accession>
<evidence type="ECO:0000313" key="2">
    <source>
        <dbReference type="EMBL" id="GMF29538.1"/>
    </source>
</evidence>
<proteinExistence type="predicted"/>
<organism evidence="2 3">
    <name type="scientific">Phytophthora lilii</name>
    <dbReference type="NCBI Taxonomy" id="2077276"/>
    <lineage>
        <taxon>Eukaryota</taxon>
        <taxon>Sar</taxon>
        <taxon>Stramenopiles</taxon>
        <taxon>Oomycota</taxon>
        <taxon>Peronosporomycetes</taxon>
        <taxon>Peronosporales</taxon>
        <taxon>Peronosporaceae</taxon>
        <taxon>Phytophthora</taxon>
    </lineage>
</organism>
<comment type="caution">
    <text evidence="2">The sequence shown here is derived from an EMBL/GenBank/DDBJ whole genome shotgun (WGS) entry which is preliminary data.</text>
</comment>
<reference evidence="2" key="1">
    <citation type="submission" date="2023-04" db="EMBL/GenBank/DDBJ databases">
        <title>Phytophthora lilii NBRC 32176.</title>
        <authorList>
            <person name="Ichikawa N."/>
            <person name="Sato H."/>
            <person name="Tonouchi N."/>
        </authorList>
    </citation>
    <scope>NUCLEOTIDE SEQUENCE</scope>
    <source>
        <strain evidence="2">NBRC 32176</strain>
    </source>
</reference>
<protein>
    <submittedName>
        <fullName evidence="2">Unnamed protein product</fullName>
    </submittedName>
</protein>
<feature type="region of interest" description="Disordered" evidence="1">
    <location>
        <begin position="18"/>
        <end position="44"/>
    </location>
</feature>
<gene>
    <name evidence="2" type="ORF">Plil01_001255000</name>
</gene>